<keyword evidence="1" id="KW-0805">Transcription regulation</keyword>
<evidence type="ECO:0000256" key="4">
    <source>
        <dbReference type="ARBA" id="ARBA00023163"/>
    </source>
</evidence>
<reference evidence="6 7" key="1">
    <citation type="submission" date="2023-02" db="EMBL/GenBank/DDBJ databases">
        <title>Genome sequence of Lentisphaera profundi SAORIC-696.</title>
        <authorList>
            <person name="Kim e."/>
            <person name="Cho J.-C."/>
            <person name="Choi A."/>
            <person name="Kang I."/>
        </authorList>
    </citation>
    <scope>NUCLEOTIDE SEQUENCE [LARGE SCALE GENOMIC DNA]</scope>
    <source>
        <strain evidence="6 7">SAORIC-696</strain>
    </source>
</reference>
<keyword evidence="3" id="KW-0238">DNA-binding</keyword>
<accession>A0ABY7VYC4</accession>
<dbReference type="Proteomes" id="UP001214250">
    <property type="component" value="Chromosome 2"/>
</dbReference>
<dbReference type="Pfam" id="PF04542">
    <property type="entry name" value="Sigma70_r2"/>
    <property type="match status" value="1"/>
</dbReference>
<keyword evidence="7" id="KW-1185">Reference proteome</keyword>
<dbReference type="SUPFAM" id="SSF88946">
    <property type="entry name" value="Sigma2 domain of RNA polymerase sigma factors"/>
    <property type="match status" value="1"/>
</dbReference>
<keyword evidence="4" id="KW-0804">Transcription</keyword>
<evidence type="ECO:0000256" key="2">
    <source>
        <dbReference type="ARBA" id="ARBA00023082"/>
    </source>
</evidence>
<name>A0ABY7VYC4_9BACT</name>
<dbReference type="InterPro" id="IPR013325">
    <property type="entry name" value="RNA_pol_sigma_r2"/>
</dbReference>
<evidence type="ECO:0000256" key="1">
    <source>
        <dbReference type="ARBA" id="ARBA00023015"/>
    </source>
</evidence>
<evidence type="ECO:0000259" key="5">
    <source>
        <dbReference type="Pfam" id="PF04542"/>
    </source>
</evidence>
<dbReference type="PANTHER" id="PTHR43133">
    <property type="entry name" value="RNA POLYMERASE ECF-TYPE SIGMA FACTO"/>
    <property type="match status" value="1"/>
</dbReference>
<dbReference type="EMBL" id="CP117812">
    <property type="protein sequence ID" value="WDE99258.1"/>
    <property type="molecule type" value="Genomic_DNA"/>
</dbReference>
<proteinExistence type="predicted"/>
<dbReference type="RefSeq" id="WP_274154118.1">
    <property type="nucleotide sequence ID" value="NZ_CP117812.1"/>
</dbReference>
<organism evidence="6 7">
    <name type="scientific">Lentisphaera profundi</name>
    <dbReference type="NCBI Taxonomy" id="1658616"/>
    <lineage>
        <taxon>Bacteria</taxon>
        <taxon>Pseudomonadati</taxon>
        <taxon>Lentisphaerota</taxon>
        <taxon>Lentisphaeria</taxon>
        <taxon>Lentisphaerales</taxon>
        <taxon>Lentisphaeraceae</taxon>
        <taxon>Lentisphaera</taxon>
    </lineage>
</organism>
<evidence type="ECO:0000256" key="3">
    <source>
        <dbReference type="ARBA" id="ARBA00023125"/>
    </source>
</evidence>
<gene>
    <name evidence="6" type="ORF">PQO03_15590</name>
</gene>
<dbReference type="InterPro" id="IPR039425">
    <property type="entry name" value="RNA_pol_sigma-70-like"/>
</dbReference>
<evidence type="ECO:0000313" key="7">
    <source>
        <dbReference type="Proteomes" id="UP001214250"/>
    </source>
</evidence>
<protein>
    <submittedName>
        <fullName evidence="6">Sigma-70 family RNA polymerase sigma factor</fullName>
    </submittedName>
</protein>
<feature type="domain" description="RNA polymerase sigma-70 region 2" evidence="5">
    <location>
        <begin position="31"/>
        <end position="97"/>
    </location>
</feature>
<keyword evidence="2" id="KW-0731">Sigma factor</keyword>
<dbReference type="Gene3D" id="1.10.1740.10">
    <property type="match status" value="1"/>
</dbReference>
<evidence type="ECO:0000313" key="6">
    <source>
        <dbReference type="EMBL" id="WDE99258.1"/>
    </source>
</evidence>
<dbReference type="InterPro" id="IPR007627">
    <property type="entry name" value="RNA_pol_sigma70_r2"/>
</dbReference>
<sequence length="198" mass="23675">MSETFNTRMTLLGRLRNQHDDNAWQDFVFFYQKYIFTVLLRLGVPNADVEDQSQKVLLALWEKLPDFNYQAQNCKFRTWMSRIIRNKVSHYFEKQKRYSNDLERAELLQRNNDEKNEAEIYQIYEQQWKLHVAELAWGQLSTEFSVSALKCFEALAKGEKAADIAAELELKINSVFVNRKRVQEAFHREIRRLNEELS</sequence>
<dbReference type="PANTHER" id="PTHR43133:SF8">
    <property type="entry name" value="RNA POLYMERASE SIGMA FACTOR HI_1459-RELATED"/>
    <property type="match status" value="1"/>
</dbReference>